<proteinExistence type="predicted"/>
<accession>A0ABS7IBU5</accession>
<evidence type="ECO:0000313" key="2">
    <source>
        <dbReference type="Proteomes" id="UP000770629"/>
    </source>
</evidence>
<evidence type="ECO:0000313" key="1">
    <source>
        <dbReference type="EMBL" id="MBX5089362.1"/>
    </source>
</evidence>
<protein>
    <submittedName>
        <fullName evidence="1">Uncharacterized protein</fullName>
    </submittedName>
</protein>
<comment type="caution">
    <text evidence="1">The sequence shown here is derived from an EMBL/GenBank/DDBJ whole genome shotgun (WGS) entry which is preliminary data.</text>
</comment>
<dbReference type="RefSeq" id="WP_221119246.1">
    <property type="nucleotide sequence ID" value="NZ_JABDYF010000003.1"/>
</dbReference>
<organism evidence="1 2">
    <name type="scientific">Rhizobium lentis</name>
    <dbReference type="NCBI Taxonomy" id="1138194"/>
    <lineage>
        <taxon>Bacteria</taxon>
        <taxon>Pseudomonadati</taxon>
        <taxon>Pseudomonadota</taxon>
        <taxon>Alphaproteobacteria</taxon>
        <taxon>Hyphomicrobiales</taxon>
        <taxon>Rhizobiaceae</taxon>
        <taxon>Rhizobium/Agrobacterium group</taxon>
        <taxon>Rhizobium</taxon>
    </lineage>
</organism>
<dbReference type="EMBL" id="JABDYF010000003">
    <property type="protein sequence ID" value="MBX5089362.1"/>
    <property type="molecule type" value="Genomic_DNA"/>
</dbReference>
<sequence length="67" mass="7606">MEVSQEVWNEGRAAYANGGKEIDCPYDMGSQWSEWADWTCGYGQASHEDFWKRLDDEARGVDDASTP</sequence>
<reference evidence="1 2" key="1">
    <citation type="submission" date="2020-04" db="EMBL/GenBank/DDBJ databases">
        <title>Global-level population genomics: horizontal gene transfer, symbiosis and evolution in Rhizobia.</title>
        <authorList>
            <person name="Gai Y."/>
        </authorList>
    </citation>
    <scope>NUCLEOTIDE SEQUENCE [LARGE SCALE GENOMIC DNA]</scope>
    <source>
        <strain evidence="1 2">BLR33</strain>
    </source>
</reference>
<name>A0ABS7IBU5_9HYPH</name>
<keyword evidence="2" id="KW-1185">Reference proteome</keyword>
<dbReference type="Proteomes" id="UP000770629">
    <property type="component" value="Unassembled WGS sequence"/>
</dbReference>
<gene>
    <name evidence="1" type="ORF">HJB60_09280</name>
</gene>